<protein>
    <submittedName>
        <fullName evidence="2">Carbamoyl phosphate synthase-like protein</fullName>
    </submittedName>
</protein>
<proteinExistence type="predicted"/>
<dbReference type="Proteomes" id="UP000076603">
    <property type="component" value="Unassembled WGS sequence"/>
</dbReference>
<dbReference type="InterPro" id="IPR048764">
    <property type="entry name" value="PylC_N"/>
</dbReference>
<dbReference type="STRING" id="1121326.CLMAG_07340"/>
<reference evidence="2 3" key="1">
    <citation type="submission" date="2016-04" db="EMBL/GenBank/DDBJ databases">
        <title>Genome sequence of Clostridium magnum DSM 2767.</title>
        <authorList>
            <person name="Poehlein A."/>
            <person name="Uhlig R."/>
            <person name="Fischer R."/>
            <person name="Bahl H."/>
            <person name="Daniel R."/>
        </authorList>
    </citation>
    <scope>NUCLEOTIDE SEQUENCE [LARGE SCALE GENOMIC DNA]</scope>
    <source>
        <strain evidence="2 3">DSM 2767</strain>
    </source>
</reference>
<feature type="domain" description="PylC N-terminal" evidence="1">
    <location>
        <begin position="3"/>
        <end position="99"/>
    </location>
</feature>
<dbReference type="RefSeq" id="WP_242872922.1">
    <property type="nucleotide sequence ID" value="NZ_FQXL01000040.1"/>
</dbReference>
<sequence length="112" mass="12585">MKILLTSVGRRSYLVKYFKEIIGINGEVHVSISSDLNPAFQCADKCVIAPSIYEDSYIPFLKKYCIENQINAIISLFDIDLPILAANKKLFEDIGLKVIVSDKTVINICNDK</sequence>
<dbReference type="EMBL" id="LWAE01000001">
    <property type="protein sequence ID" value="KZL93683.1"/>
    <property type="molecule type" value="Genomic_DNA"/>
</dbReference>
<gene>
    <name evidence="2" type="ORF">CLMAG_07340</name>
</gene>
<dbReference type="Pfam" id="PF21360">
    <property type="entry name" value="PylC-like_N"/>
    <property type="match status" value="1"/>
</dbReference>
<comment type="caution">
    <text evidence="2">The sequence shown here is derived from an EMBL/GenBank/DDBJ whole genome shotgun (WGS) entry which is preliminary data.</text>
</comment>
<evidence type="ECO:0000313" key="3">
    <source>
        <dbReference type="Proteomes" id="UP000076603"/>
    </source>
</evidence>
<evidence type="ECO:0000259" key="1">
    <source>
        <dbReference type="Pfam" id="PF21360"/>
    </source>
</evidence>
<accession>A0A162U9X8</accession>
<dbReference type="PATRIC" id="fig|1121326.3.peg.689"/>
<dbReference type="Gene3D" id="3.40.50.20">
    <property type="match status" value="1"/>
</dbReference>
<dbReference type="AlphaFoldDB" id="A0A162U9X8"/>
<name>A0A162U9X8_9CLOT</name>
<keyword evidence="3" id="KW-1185">Reference proteome</keyword>
<organism evidence="2 3">
    <name type="scientific">Clostridium magnum DSM 2767</name>
    <dbReference type="NCBI Taxonomy" id="1121326"/>
    <lineage>
        <taxon>Bacteria</taxon>
        <taxon>Bacillati</taxon>
        <taxon>Bacillota</taxon>
        <taxon>Clostridia</taxon>
        <taxon>Eubacteriales</taxon>
        <taxon>Clostridiaceae</taxon>
        <taxon>Clostridium</taxon>
    </lineage>
</organism>
<evidence type="ECO:0000313" key="2">
    <source>
        <dbReference type="EMBL" id="KZL93683.1"/>
    </source>
</evidence>